<dbReference type="GO" id="GO:0005524">
    <property type="term" value="F:ATP binding"/>
    <property type="evidence" value="ECO:0007669"/>
    <property type="project" value="UniProtKB-KW"/>
</dbReference>
<dbReference type="AlphaFoldDB" id="A0A7D4C6X4"/>
<dbReference type="InterPro" id="IPR020568">
    <property type="entry name" value="Ribosomal_Su5_D2-typ_SF"/>
</dbReference>
<evidence type="ECO:0000256" key="3">
    <source>
        <dbReference type="ARBA" id="ARBA00022777"/>
    </source>
</evidence>
<evidence type="ECO:0000256" key="2">
    <source>
        <dbReference type="ARBA" id="ARBA00022741"/>
    </source>
</evidence>
<keyword evidence="7" id="KW-1185">Reference proteome</keyword>
<dbReference type="InterPro" id="IPR012363">
    <property type="entry name" value="PduX"/>
</dbReference>
<dbReference type="PIRSF" id="PIRSF033887">
    <property type="entry name" value="PduX"/>
    <property type="match status" value="1"/>
</dbReference>
<proteinExistence type="predicted"/>
<evidence type="ECO:0000259" key="5">
    <source>
        <dbReference type="Pfam" id="PF00288"/>
    </source>
</evidence>
<dbReference type="PANTHER" id="PTHR43527:SF1">
    <property type="entry name" value="L-THREONINE KINASE"/>
    <property type="match status" value="1"/>
</dbReference>
<dbReference type="Proteomes" id="UP000503088">
    <property type="component" value="Chromosome"/>
</dbReference>
<dbReference type="Gene3D" id="3.30.230.10">
    <property type="match status" value="1"/>
</dbReference>
<feature type="domain" description="GHMP kinase N-terminal" evidence="5">
    <location>
        <begin position="74"/>
        <end position="140"/>
    </location>
</feature>
<dbReference type="RefSeq" id="WP_173222478.1">
    <property type="nucleotide sequence ID" value="NZ_CP048104.1"/>
</dbReference>
<evidence type="ECO:0000313" key="6">
    <source>
        <dbReference type="EMBL" id="QKG84616.1"/>
    </source>
</evidence>
<reference evidence="6 7" key="1">
    <citation type="submission" date="2020-01" db="EMBL/GenBank/DDBJ databases">
        <authorList>
            <person name="Gulvik C.A."/>
            <person name="Batra D.G."/>
        </authorList>
    </citation>
    <scope>NUCLEOTIDE SEQUENCE [LARGE SCALE GENOMIC DNA]</scope>
    <source>
        <strain evidence="6 7">W9323</strain>
    </source>
</reference>
<evidence type="ECO:0000313" key="7">
    <source>
        <dbReference type="Proteomes" id="UP000503088"/>
    </source>
</evidence>
<dbReference type="PANTHER" id="PTHR43527">
    <property type="entry name" value="4-DIPHOSPHOCYTIDYL-2-C-METHYL-D-ERYTHRITOL KINASE, CHLOROPLASTIC"/>
    <property type="match status" value="1"/>
</dbReference>
<accession>A0A7D4C6X4</accession>
<organism evidence="6 7">
    <name type="scientific">Kroppenstedtia pulmonis</name>
    <dbReference type="NCBI Taxonomy" id="1380685"/>
    <lineage>
        <taxon>Bacteria</taxon>
        <taxon>Bacillati</taxon>
        <taxon>Bacillota</taxon>
        <taxon>Bacilli</taxon>
        <taxon>Bacillales</taxon>
        <taxon>Thermoactinomycetaceae</taxon>
        <taxon>Kroppenstedtia</taxon>
    </lineage>
</organism>
<dbReference type="InterPro" id="IPR006204">
    <property type="entry name" value="GHMP_kinase_N_dom"/>
</dbReference>
<evidence type="ECO:0000256" key="4">
    <source>
        <dbReference type="ARBA" id="ARBA00022840"/>
    </source>
</evidence>
<keyword evidence="3 6" id="KW-0418">Kinase</keyword>
<gene>
    <name evidence="6" type="ORF">GXN76_09080</name>
</gene>
<dbReference type="KEGG" id="kpul:GXN76_09080"/>
<protein>
    <submittedName>
        <fullName evidence="6">Kinase</fullName>
    </submittedName>
</protein>
<evidence type="ECO:0000256" key="1">
    <source>
        <dbReference type="ARBA" id="ARBA00022679"/>
    </source>
</evidence>
<dbReference type="InterPro" id="IPR014721">
    <property type="entry name" value="Ribsml_uS5_D2-typ_fold_subgr"/>
</dbReference>
<name>A0A7D4C6X4_9BACL</name>
<dbReference type="GO" id="GO:0016301">
    <property type="term" value="F:kinase activity"/>
    <property type="evidence" value="ECO:0007669"/>
    <property type="project" value="UniProtKB-KW"/>
</dbReference>
<keyword evidence="1" id="KW-0808">Transferase</keyword>
<dbReference type="EMBL" id="CP048104">
    <property type="protein sequence ID" value="QKG84616.1"/>
    <property type="molecule type" value="Genomic_DNA"/>
</dbReference>
<keyword evidence="2" id="KW-0547">Nucleotide-binding</keyword>
<dbReference type="Pfam" id="PF00288">
    <property type="entry name" value="GHMP_kinases_N"/>
    <property type="match status" value="1"/>
</dbReference>
<keyword evidence="4" id="KW-0067">ATP-binding</keyword>
<dbReference type="SUPFAM" id="SSF54211">
    <property type="entry name" value="Ribosomal protein S5 domain 2-like"/>
    <property type="match status" value="1"/>
</dbReference>
<sequence length="310" mass="34407">MSEFESMTQSKSLKRVGTGKSFGTFGELLQGVMSECDLDFLVTFPILCFAHATFTSDLSRSEVEVSPSFKVKSKKVAELILQKYGLHPGGKLVIESDIPVGKGLASSSADVVATARSISSCFHLSLTEEQMESIIKKIEPSDGVMYPGVVSFYHKRVQLKEYLGNLPPLTVVSIDEGGEVDTIQFNQIPKPFSDIEKRQFDELLDILTRAVREQDIEMIGRVATKSAILNQMLKPKKYLHATIQICDDIGGLGIIATHSGTCLGILLSPEDHAYQQKLHTCQEKLRELQDRVNIYYSWNEASALRLNAPF</sequence>